<evidence type="ECO:0000256" key="1">
    <source>
        <dbReference type="ARBA" id="ARBA00022448"/>
    </source>
</evidence>
<dbReference type="GO" id="GO:0046872">
    <property type="term" value="F:metal ion binding"/>
    <property type="evidence" value="ECO:0007669"/>
    <property type="project" value="UniProtKB-KW"/>
</dbReference>
<gene>
    <name evidence="8" type="ORF">FD09_GL000128</name>
</gene>
<evidence type="ECO:0000313" key="9">
    <source>
        <dbReference type="Proteomes" id="UP000051330"/>
    </source>
</evidence>
<sequence>MEELEGQIFDIISHSGTARADLYDALEAVRSNDYAKSDKLLAEASTEMTLAHNVQTKLITADLAGKTNISLLLIHAQDQLMTTMSEQTLIEQMIKMQKDINALKRVE</sequence>
<dbReference type="InterPro" id="IPR003188">
    <property type="entry name" value="PTS_IIA_lac/cel"/>
</dbReference>
<comment type="cofactor">
    <cofactor evidence="6">
        <name>Mg(2+)</name>
        <dbReference type="ChEBI" id="CHEBI:18420"/>
    </cofactor>
    <text evidence="6">Binds 1 Mg(2+) ion per trimer.</text>
</comment>
<dbReference type="EMBL" id="AZEC01000001">
    <property type="protein sequence ID" value="KRL14480.1"/>
    <property type="molecule type" value="Genomic_DNA"/>
</dbReference>
<evidence type="ECO:0000313" key="8">
    <source>
        <dbReference type="EMBL" id="KRL14480.1"/>
    </source>
</evidence>
<dbReference type="InterPro" id="IPR036542">
    <property type="entry name" value="PTS_IIA_lac/cel_sf"/>
</dbReference>
<comment type="caution">
    <text evidence="8">The sequence shown here is derived from an EMBL/GenBank/DDBJ whole genome shotgun (WGS) entry which is preliminary data.</text>
</comment>
<keyword evidence="9" id="KW-1185">Reference proteome</keyword>
<dbReference type="PIRSF" id="PIRSF000699">
    <property type="entry name" value="PTS_IILac_III"/>
    <property type="match status" value="1"/>
</dbReference>
<evidence type="ECO:0000256" key="2">
    <source>
        <dbReference type="ARBA" id="ARBA00022597"/>
    </source>
</evidence>
<dbReference type="STRING" id="1423792.FD09_GL000128"/>
<dbReference type="AlphaFoldDB" id="A0A0R1N2P6"/>
<evidence type="ECO:0000256" key="7">
    <source>
        <dbReference type="PROSITE-ProRule" id="PRU00418"/>
    </source>
</evidence>
<organism evidence="8 9">
    <name type="scientific">Schleiferilactobacillus perolens DSM 12744</name>
    <dbReference type="NCBI Taxonomy" id="1423792"/>
    <lineage>
        <taxon>Bacteria</taxon>
        <taxon>Bacillati</taxon>
        <taxon>Bacillota</taxon>
        <taxon>Bacilli</taxon>
        <taxon>Lactobacillales</taxon>
        <taxon>Lactobacillaceae</taxon>
        <taxon>Schleiferilactobacillus</taxon>
    </lineage>
</organism>
<keyword evidence="6" id="KW-0479">Metal-binding</keyword>
<evidence type="ECO:0000256" key="4">
    <source>
        <dbReference type="ARBA" id="ARBA00022683"/>
    </source>
</evidence>
<reference evidence="8 9" key="1">
    <citation type="journal article" date="2015" name="Genome Announc.">
        <title>Expanding the biotechnology potential of lactobacilli through comparative genomics of 213 strains and associated genera.</title>
        <authorList>
            <person name="Sun Z."/>
            <person name="Harris H.M."/>
            <person name="McCann A."/>
            <person name="Guo C."/>
            <person name="Argimon S."/>
            <person name="Zhang W."/>
            <person name="Yang X."/>
            <person name="Jeffery I.B."/>
            <person name="Cooney J.C."/>
            <person name="Kagawa T.F."/>
            <person name="Liu W."/>
            <person name="Song Y."/>
            <person name="Salvetti E."/>
            <person name="Wrobel A."/>
            <person name="Rasinkangas P."/>
            <person name="Parkhill J."/>
            <person name="Rea M.C."/>
            <person name="O'Sullivan O."/>
            <person name="Ritari J."/>
            <person name="Douillard F.P."/>
            <person name="Paul Ross R."/>
            <person name="Yang R."/>
            <person name="Briner A.E."/>
            <person name="Felis G.E."/>
            <person name="de Vos W.M."/>
            <person name="Barrangou R."/>
            <person name="Klaenhammer T.R."/>
            <person name="Caufield P.W."/>
            <person name="Cui Y."/>
            <person name="Zhang H."/>
            <person name="O'Toole P.W."/>
        </authorList>
    </citation>
    <scope>NUCLEOTIDE SEQUENCE [LARGE SCALE GENOMIC DNA]</scope>
    <source>
        <strain evidence="8 9">DSM 12744</strain>
    </source>
</reference>
<proteinExistence type="predicted"/>
<dbReference type="PROSITE" id="PS51095">
    <property type="entry name" value="PTS_EIIA_TYPE_3"/>
    <property type="match status" value="1"/>
</dbReference>
<dbReference type="Proteomes" id="UP000051330">
    <property type="component" value="Unassembled WGS sequence"/>
</dbReference>
<feature type="modified residue" description="Phosphohistidine; by HPr" evidence="7">
    <location>
        <position position="75"/>
    </location>
</feature>
<dbReference type="PANTHER" id="PTHR34382">
    <property type="entry name" value="PTS SYSTEM N,N'-DIACETYLCHITOBIOSE-SPECIFIC EIIA COMPONENT"/>
    <property type="match status" value="1"/>
</dbReference>
<dbReference type="Pfam" id="PF02255">
    <property type="entry name" value="PTS_IIA"/>
    <property type="match status" value="1"/>
</dbReference>
<dbReference type="PATRIC" id="fig|1423792.3.peg.131"/>
<dbReference type="GO" id="GO:0016740">
    <property type="term" value="F:transferase activity"/>
    <property type="evidence" value="ECO:0007669"/>
    <property type="project" value="UniProtKB-KW"/>
</dbReference>
<dbReference type="OrthoDB" id="350602at2"/>
<keyword evidence="6" id="KW-0460">Magnesium</keyword>
<evidence type="ECO:0000256" key="5">
    <source>
        <dbReference type="PIRSR" id="PIRSR000699-1"/>
    </source>
</evidence>
<keyword evidence="1" id="KW-0813">Transport</keyword>
<name>A0A0R1N2P6_9LACO</name>
<dbReference type="PANTHER" id="PTHR34382:SF7">
    <property type="entry name" value="PTS SYSTEM N,N'-DIACETYLCHITOBIOSE-SPECIFIC EIIA COMPONENT"/>
    <property type="match status" value="1"/>
</dbReference>
<evidence type="ECO:0000256" key="3">
    <source>
        <dbReference type="ARBA" id="ARBA00022679"/>
    </source>
</evidence>
<feature type="binding site" evidence="6">
    <location>
        <position position="78"/>
    </location>
    <ligand>
        <name>Mg(2+)</name>
        <dbReference type="ChEBI" id="CHEBI:18420"/>
        <note>ligand shared between all trimeric partners</note>
    </ligand>
</feature>
<keyword evidence="2" id="KW-0762">Sugar transport</keyword>
<dbReference type="SUPFAM" id="SSF46973">
    <property type="entry name" value="Enzyme IIa from lactose specific PTS, IIa-lac"/>
    <property type="match status" value="1"/>
</dbReference>
<evidence type="ECO:0008006" key="10">
    <source>
        <dbReference type="Google" id="ProtNLM"/>
    </source>
</evidence>
<dbReference type="GO" id="GO:0009401">
    <property type="term" value="P:phosphoenolpyruvate-dependent sugar phosphotransferase system"/>
    <property type="evidence" value="ECO:0007669"/>
    <property type="project" value="UniProtKB-KW"/>
</dbReference>
<keyword evidence="3" id="KW-0808">Transferase</keyword>
<keyword evidence="4" id="KW-0598">Phosphotransferase system</keyword>
<protein>
    <recommendedName>
        <fullName evidence="10">PTS system, cellobiose-specific IIA component</fullName>
    </recommendedName>
</protein>
<evidence type="ECO:0000256" key="6">
    <source>
        <dbReference type="PIRSR" id="PIRSR000699-2"/>
    </source>
</evidence>
<dbReference type="Gene3D" id="1.20.58.80">
    <property type="entry name" value="Phosphotransferase system, lactose/cellobiose-type IIA subunit"/>
    <property type="match status" value="1"/>
</dbReference>
<dbReference type="RefSeq" id="WP_057817226.1">
    <property type="nucleotide sequence ID" value="NZ_AZEC01000001.1"/>
</dbReference>
<feature type="active site" description="Tele-phosphohistidine intermediate" evidence="5">
    <location>
        <position position="75"/>
    </location>
</feature>
<accession>A0A0R1N2P6</accession>